<accession>A0ABV0TTB4</accession>
<proteinExistence type="predicted"/>
<reference evidence="2 3" key="1">
    <citation type="submission" date="2021-06" db="EMBL/GenBank/DDBJ databases">
        <authorList>
            <person name="Palmer J.M."/>
        </authorList>
    </citation>
    <scope>NUCLEOTIDE SEQUENCE [LARGE SCALE GENOMIC DNA]</scope>
    <source>
        <strain evidence="3">if_2019</strain>
        <tissue evidence="2">Muscle</tissue>
    </source>
</reference>
<protein>
    <submittedName>
        <fullName evidence="2">Uncharacterized protein</fullName>
    </submittedName>
</protein>
<keyword evidence="3" id="KW-1185">Reference proteome</keyword>
<evidence type="ECO:0000313" key="3">
    <source>
        <dbReference type="Proteomes" id="UP001482620"/>
    </source>
</evidence>
<evidence type="ECO:0000313" key="2">
    <source>
        <dbReference type="EMBL" id="MEQ2236004.1"/>
    </source>
</evidence>
<evidence type="ECO:0000256" key="1">
    <source>
        <dbReference type="SAM" id="MobiDB-lite"/>
    </source>
</evidence>
<sequence>MHRGQSHTATLHAGDNSAVWSSPVPTPPISHIKPRRASGGRGEQERYKELRRMEETEKGRGQAEAAKRGKKMHTESERS</sequence>
<organism evidence="2 3">
    <name type="scientific">Ilyodon furcidens</name>
    <name type="common">goldbreast splitfin</name>
    <dbReference type="NCBI Taxonomy" id="33524"/>
    <lineage>
        <taxon>Eukaryota</taxon>
        <taxon>Metazoa</taxon>
        <taxon>Chordata</taxon>
        <taxon>Craniata</taxon>
        <taxon>Vertebrata</taxon>
        <taxon>Euteleostomi</taxon>
        <taxon>Actinopterygii</taxon>
        <taxon>Neopterygii</taxon>
        <taxon>Teleostei</taxon>
        <taxon>Neoteleostei</taxon>
        <taxon>Acanthomorphata</taxon>
        <taxon>Ovalentaria</taxon>
        <taxon>Atherinomorphae</taxon>
        <taxon>Cyprinodontiformes</taxon>
        <taxon>Goodeidae</taxon>
        <taxon>Ilyodon</taxon>
    </lineage>
</organism>
<dbReference type="Proteomes" id="UP001482620">
    <property type="component" value="Unassembled WGS sequence"/>
</dbReference>
<dbReference type="EMBL" id="JAHRIQ010046869">
    <property type="protein sequence ID" value="MEQ2236004.1"/>
    <property type="molecule type" value="Genomic_DNA"/>
</dbReference>
<gene>
    <name evidence="2" type="ORF">ILYODFUR_008012</name>
</gene>
<name>A0ABV0TTB4_9TELE</name>
<feature type="region of interest" description="Disordered" evidence="1">
    <location>
        <begin position="1"/>
        <end position="79"/>
    </location>
</feature>
<feature type="compositionally biased region" description="Basic and acidic residues" evidence="1">
    <location>
        <begin position="42"/>
        <end position="79"/>
    </location>
</feature>
<comment type="caution">
    <text evidence="2">The sequence shown here is derived from an EMBL/GenBank/DDBJ whole genome shotgun (WGS) entry which is preliminary data.</text>
</comment>